<dbReference type="PRINTS" id="PR00935">
    <property type="entry name" value="BAND41"/>
</dbReference>
<feature type="domain" description="PH" evidence="2">
    <location>
        <begin position="1341"/>
        <end position="1434"/>
    </location>
</feature>
<feature type="domain" description="FERM" evidence="4">
    <location>
        <begin position="1"/>
        <end position="262"/>
    </location>
</feature>
<feature type="compositionally biased region" description="Low complexity" evidence="1">
    <location>
        <begin position="946"/>
        <end position="957"/>
    </location>
</feature>
<dbReference type="InterPro" id="IPR041788">
    <property type="entry name" value="FARP1/FARP2/FRMD7_FERM_C"/>
</dbReference>
<feature type="non-terminal residue" evidence="5">
    <location>
        <position position="1"/>
    </location>
</feature>
<dbReference type="CDD" id="cd01220">
    <property type="entry name" value="PH1_FARP1-like"/>
    <property type="match status" value="1"/>
</dbReference>
<dbReference type="CDD" id="cd13235">
    <property type="entry name" value="PH2_FARP1-like"/>
    <property type="match status" value="1"/>
</dbReference>
<dbReference type="Pfam" id="PF00373">
    <property type="entry name" value="FERM_M"/>
    <property type="match status" value="1"/>
</dbReference>
<dbReference type="Gene3D" id="3.10.20.90">
    <property type="entry name" value="Phosphatidylinositol 3-kinase Catalytic Subunit, Chain A, domain 1"/>
    <property type="match status" value="1"/>
</dbReference>
<keyword evidence="6" id="KW-1185">Reference proteome</keyword>
<dbReference type="InterPro" id="IPR019748">
    <property type="entry name" value="FERM_central"/>
</dbReference>
<dbReference type="GO" id="GO:0005085">
    <property type="term" value="F:guanyl-nucleotide exchange factor activity"/>
    <property type="evidence" value="ECO:0007669"/>
    <property type="project" value="InterPro"/>
</dbReference>
<dbReference type="EMBL" id="QNGE01000486">
    <property type="protein sequence ID" value="KAA3680268.1"/>
    <property type="molecule type" value="Genomic_DNA"/>
</dbReference>
<evidence type="ECO:0000256" key="1">
    <source>
        <dbReference type="SAM" id="MobiDB-lite"/>
    </source>
</evidence>
<dbReference type="Proteomes" id="UP000324629">
    <property type="component" value="Unassembled WGS sequence"/>
</dbReference>
<accession>A0A5J4NYV1</accession>
<organism evidence="5 6">
    <name type="scientific">Paragonimus westermani</name>
    <dbReference type="NCBI Taxonomy" id="34504"/>
    <lineage>
        <taxon>Eukaryota</taxon>
        <taxon>Metazoa</taxon>
        <taxon>Spiralia</taxon>
        <taxon>Lophotrochozoa</taxon>
        <taxon>Platyhelminthes</taxon>
        <taxon>Trematoda</taxon>
        <taxon>Digenea</taxon>
        <taxon>Plagiorchiida</taxon>
        <taxon>Troglotremata</taxon>
        <taxon>Troglotrematidae</taxon>
        <taxon>Paragonimus</taxon>
    </lineage>
</organism>
<dbReference type="PANTHER" id="PTHR45858:SF5">
    <property type="entry name" value="MOESIN_EZRIN_RADIXIN HOMOLOG 1"/>
    <property type="match status" value="1"/>
</dbReference>
<sequence>CRALGQELYDLVIEHLQLVEYDYFDLEYESKDGQTFWLDHLKPVQKQHTTHKDHVFTFAVKFYTPHPNLLEDEFTRYLFALQIRKDLQNGRLPCSESTAALLAAYIAQGRIGDFLEDVYLDHSYLSALQLFPSPSASFLAKVAECHRNLVGQSPADADYNLLDTVRKVELYGIRMHPATDAAGLKMNLAVNHAGVLIYQGNSKINTFSWARIRKLSFKRKKFIIKLLSENYHTADFVFESRNECKRFWKQCIEHHAFFRCQAVRQSTTTRRGRLVVSKGSSFRYTGRTQKQLVEYVRENYVKMPSFERSASTGRVLTTSTPGLLLPGGMIVTQSTLVAGSRPDTGVQSDFGPSTRLPIHTRPQTDPAQRTHLTDSCLSPDQNRPVTITIPVLGNQVNNGLGHQAMHGTAQIVRQHRRCSISNEAALPGTLPRGTYLLSAMGTASSGSYTMNSSISAGSPAASNSSTSSPQTDKRAPTVVSEFPAHFVLPSQLRMQDLTLRPLSVASLGPVVSVTSTTTPVVRPSSPVNTPGVIIAHHSGPRSLGVAVLPTESFSTMHTSLLMSSPNSSVSPLGCGLPVIALGPSTSTVSNPTAACGLSPTRMLPAQSAHLVRLQSQPRHDASAMTEPVRLAQPTPIRLPPGYAVLAGATGLSPMGGRVIYLDRTTGRPLLLTSGGQLLLDSSTPITLRQSPISVTPAELVKSVEVANDTDTTTSTTTAHTSTVTPGAIRVMAPRTSEGPDLTTMAPHPVEPTSINGVQVRPRRVGPPPPAPETMAVNCVYQISLFQRRESMFHRPLSTVFGHDPNQMPRAVIQGLAPSVDKPTELLDSGGEDDVSERASKVQHPLAMGLITGPNGLHSASCLSLAAKGRSALSTRSLCMTTRDGSDVTTSEEDERVPEHRCRHHMSRSGGSQSDAEPNTEGCRHSLILTHADTTLDEDDDTYSACSQRSINARSRSASYRRRHHLSHHHHHQQHPREQQSDQQPTRCQSAVDPAMEHSAMSRSSTDAIKAGEHDSPKPVAHPRHTHSKKMLVLLTNLLQLPRNSFCLQSRHHASSTYHLICDLIMTERTYGRDLSVLCVCFRRSGTWLDEEQPSSLQTASSRLPNELASQLYELLDPIYIEHQKLLGAFEARLISWNSGRKSSEDQSANESPFGGPASVSDQQSRVYRIGDLFLENLPMLPHYQKFISQAEQLVMSIEHAMRSEPLLEQTMRQFEAQKVCYLPFYVFLLRPMHRLLQYRVALERLMRQYGETHSDAPDCRIFHARLLDLIQSQWEAYKRLENTYKLLEIQRDLIGLSPFPVNPTEVLNGVDAKGVEQTTVESVRPPTSTLCTGPLPRPGRQFIREGWLQKLSKSGYQPRMFFLFSDQLVYASRTSAPFLQFRVHGQFPLYDLMVEEAEPAHSFTVFSGNLCFLVAAPSDWQRDRWLEDISRAILAAKTKPSSGAESIKGVGLALDGTKHIKSAQLTNCELIRGRRSRIFVCPRFWISLADGPVADVATSHDECSRLLAPELHLLNAGYSQGKRAVLLPNCCDAQLRSPFPHSPIQYETSGYLLRKFKNSNGWQRLWVVFTQNCLFFYKSYRDDRPLASLPLLGYTITIPHSEHDQIRQDGVIKLQFKNHVYFFRGESHHAFAR</sequence>
<dbReference type="SMART" id="SM00295">
    <property type="entry name" value="B41"/>
    <property type="match status" value="1"/>
</dbReference>
<dbReference type="InterPro" id="IPR035899">
    <property type="entry name" value="DBL_dom_sf"/>
</dbReference>
<dbReference type="FunFam" id="2.30.29.30:FF:000002">
    <property type="entry name" value="Band 4.1-like protein 5 isoform 1"/>
    <property type="match status" value="1"/>
</dbReference>
<dbReference type="SMART" id="SM00325">
    <property type="entry name" value="RhoGEF"/>
    <property type="match status" value="1"/>
</dbReference>
<dbReference type="InterPro" id="IPR051835">
    <property type="entry name" value="RAC1-GEF"/>
</dbReference>
<dbReference type="Gene3D" id="2.30.29.30">
    <property type="entry name" value="Pleckstrin-homology domain (PH domain)/Phosphotyrosine-binding domain (PTB)"/>
    <property type="match status" value="3"/>
</dbReference>
<dbReference type="SUPFAM" id="SSF48065">
    <property type="entry name" value="DBL homology domain (DH-domain)"/>
    <property type="match status" value="1"/>
</dbReference>
<dbReference type="Pfam" id="PF00621">
    <property type="entry name" value="RhoGEF"/>
    <property type="match status" value="1"/>
</dbReference>
<dbReference type="SUPFAM" id="SSF47031">
    <property type="entry name" value="Second domain of FERM"/>
    <property type="match status" value="1"/>
</dbReference>
<dbReference type="InterPro" id="IPR019749">
    <property type="entry name" value="Band_41_domain"/>
</dbReference>
<dbReference type="FunFam" id="1.20.80.10:FF:000005">
    <property type="entry name" value="FERM, RhoGEF and pleckstrin domain-containing protein 1"/>
    <property type="match status" value="1"/>
</dbReference>
<dbReference type="SUPFAM" id="SSF54236">
    <property type="entry name" value="Ubiquitin-like"/>
    <property type="match status" value="1"/>
</dbReference>
<feature type="domain" description="PH" evidence="2">
    <location>
        <begin position="1545"/>
        <end position="1633"/>
    </location>
</feature>
<dbReference type="SMART" id="SM00233">
    <property type="entry name" value="PH"/>
    <property type="match status" value="2"/>
</dbReference>
<dbReference type="PROSITE" id="PS50010">
    <property type="entry name" value="DH_2"/>
    <property type="match status" value="1"/>
</dbReference>
<evidence type="ECO:0000313" key="6">
    <source>
        <dbReference type="Proteomes" id="UP000324629"/>
    </source>
</evidence>
<dbReference type="InterPro" id="IPR001849">
    <property type="entry name" value="PH_domain"/>
</dbReference>
<feature type="domain" description="DH" evidence="3">
    <location>
        <begin position="1055"/>
        <end position="1255"/>
    </location>
</feature>
<evidence type="ECO:0000259" key="4">
    <source>
        <dbReference type="PROSITE" id="PS50057"/>
    </source>
</evidence>
<gene>
    <name evidence="5" type="ORF">DEA37_0000655</name>
</gene>
<name>A0A5J4NYV1_9TREM</name>
<dbReference type="InterPro" id="IPR018979">
    <property type="entry name" value="FERM_N"/>
</dbReference>
<dbReference type="InterPro" id="IPR014352">
    <property type="entry name" value="FERM/acyl-CoA-bd_prot_sf"/>
</dbReference>
<feature type="region of interest" description="Disordered" evidence="1">
    <location>
        <begin position="447"/>
        <end position="476"/>
    </location>
</feature>
<dbReference type="SMART" id="SM01196">
    <property type="entry name" value="FERM_C"/>
    <property type="match status" value="1"/>
</dbReference>
<proteinExistence type="predicted"/>
<dbReference type="InterPro" id="IPR035963">
    <property type="entry name" value="FERM_2"/>
</dbReference>
<comment type="caution">
    <text evidence="5">The sequence shown here is derived from an EMBL/GenBank/DDBJ whole genome shotgun (WGS) entry which is preliminary data.</text>
</comment>
<feature type="region of interest" description="Disordered" evidence="1">
    <location>
        <begin position="880"/>
        <end position="920"/>
    </location>
</feature>
<dbReference type="SUPFAM" id="SSF50729">
    <property type="entry name" value="PH domain-like"/>
    <property type="match status" value="3"/>
</dbReference>
<dbReference type="InterPro" id="IPR014847">
    <property type="entry name" value="FA"/>
</dbReference>
<dbReference type="InterPro" id="IPR000299">
    <property type="entry name" value="FERM_domain"/>
</dbReference>
<feature type="compositionally biased region" description="Low complexity" evidence="1">
    <location>
        <begin position="452"/>
        <end position="468"/>
    </location>
</feature>
<dbReference type="CDD" id="cd14473">
    <property type="entry name" value="FERM_B-lobe"/>
    <property type="match status" value="1"/>
</dbReference>
<dbReference type="PROSITE" id="PS50057">
    <property type="entry name" value="FERM_3"/>
    <property type="match status" value="1"/>
</dbReference>
<dbReference type="Gene3D" id="1.20.900.10">
    <property type="entry name" value="Dbl homology (DH) domain"/>
    <property type="match status" value="1"/>
</dbReference>
<dbReference type="PROSITE" id="PS50003">
    <property type="entry name" value="PH_DOMAIN"/>
    <property type="match status" value="2"/>
</dbReference>
<dbReference type="SMART" id="SM01195">
    <property type="entry name" value="FA"/>
    <property type="match status" value="1"/>
</dbReference>
<evidence type="ECO:0000259" key="3">
    <source>
        <dbReference type="PROSITE" id="PS50010"/>
    </source>
</evidence>
<dbReference type="Pfam" id="PF09379">
    <property type="entry name" value="FERM_N"/>
    <property type="match status" value="1"/>
</dbReference>
<protein>
    <submittedName>
        <fullName evidence="5">FERM, RhoGEF and pleckstrin domain protein 2</fullName>
    </submittedName>
</protein>
<reference evidence="5 6" key="1">
    <citation type="journal article" date="2019" name="Gigascience">
        <title>Whole-genome sequence of the oriental lung fluke Paragonimus westermani.</title>
        <authorList>
            <person name="Oey H."/>
            <person name="Zakrzewski M."/>
            <person name="Narain K."/>
            <person name="Devi K.R."/>
            <person name="Agatsuma T."/>
            <person name="Nawaratna S."/>
            <person name="Gobert G.N."/>
            <person name="Jones M.K."/>
            <person name="Ragan M.A."/>
            <person name="McManus D.P."/>
            <person name="Krause L."/>
        </authorList>
    </citation>
    <scope>NUCLEOTIDE SEQUENCE [LARGE SCALE GENOMIC DNA]</scope>
    <source>
        <strain evidence="5 6">IND2009</strain>
    </source>
</reference>
<dbReference type="Gene3D" id="1.20.80.10">
    <property type="match status" value="1"/>
</dbReference>
<feature type="region of interest" description="Disordered" evidence="1">
    <location>
        <begin position="937"/>
        <end position="1024"/>
    </location>
</feature>
<dbReference type="CDD" id="cd13193">
    <property type="entry name" value="FERM_C_FARP1-like"/>
    <property type="match status" value="1"/>
</dbReference>
<dbReference type="Pfam" id="PF08736">
    <property type="entry name" value="FA"/>
    <property type="match status" value="1"/>
</dbReference>
<evidence type="ECO:0000259" key="2">
    <source>
        <dbReference type="PROSITE" id="PS50003"/>
    </source>
</evidence>
<dbReference type="InterPro" id="IPR029071">
    <property type="entry name" value="Ubiquitin-like_domsf"/>
</dbReference>
<dbReference type="InterPro" id="IPR011993">
    <property type="entry name" value="PH-like_dom_sf"/>
</dbReference>
<dbReference type="InterPro" id="IPR000219">
    <property type="entry name" value="DH_dom"/>
</dbReference>
<dbReference type="PANTHER" id="PTHR45858">
    <property type="entry name" value="FERM DOMAIN CONTAINING PROTEIN"/>
    <property type="match status" value="1"/>
</dbReference>
<dbReference type="Pfam" id="PF09380">
    <property type="entry name" value="FERM_C"/>
    <property type="match status" value="1"/>
</dbReference>
<feature type="region of interest" description="Disordered" evidence="1">
    <location>
        <begin position="341"/>
        <end position="379"/>
    </location>
</feature>
<dbReference type="InterPro" id="IPR018980">
    <property type="entry name" value="FERM_PH-like_C"/>
</dbReference>
<dbReference type="Pfam" id="PF00169">
    <property type="entry name" value="PH"/>
    <property type="match status" value="2"/>
</dbReference>
<feature type="region of interest" description="Disordered" evidence="1">
    <location>
        <begin position="738"/>
        <end position="761"/>
    </location>
</feature>
<feature type="compositionally biased region" description="Basic residues" evidence="1">
    <location>
        <begin position="958"/>
        <end position="973"/>
    </location>
</feature>
<evidence type="ECO:0000313" key="5">
    <source>
        <dbReference type="EMBL" id="KAA3680268.1"/>
    </source>
</evidence>